<gene>
    <name evidence="1" type="ORF">rosag_25580</name>
</gene>
<dbReference type="RefSeq" id="WP_284350515.1">
    <property type="nucleotide sequence ID" value="NZ_BRXS01000004.1"/>
</dbReference>
<proteinExistence type="predicted"/>
<keyword evidence="2" id="KW-1185">Reference proteome</keyword>
<organism evidence="1 2">
    <name type="scientific">Roseisolibacter agri</name>
    <dbReference type="NCBI Taxonomy" id="2014610"/>
    <lineage>
        <taxon>Bacteria</taxon>
        <taxon>Pseudomonadati</taxon>
        <taxon>Gemmatimonadota</taxon>
        <taxon>Gemmatimonadia</taxon>
        <taxon>Gemmatimonadales</taxon>
        <taxon>Gemmatimonadaceae</taxon>
        <taxon>Roseisolibacter</taxon>
    </lineage>
</organism>
<dbReference type="AlphaFoldDB" id="A0AA37Q3T2"/>
<dbReference type="Gene3D" id="2.40.160.50">
    <property type="entry name" value="membrane protein fhac: a member of the omp85/tpsb transporter family"/>
    <property type="match status" value="1"/>
</dbReference>
<sequence length="626" mass="68548">MQGTRRRGALATRVGLGAACACLCTRGLAAQADSNTTGRGMALRDSASRITSDSTLREWAARLRVDTTQRSGAPRAPVRCAGQPISDIVVVTQPPYANGLLGRFQFVARAVRQLHSTTRSEVVRRFMILNPGDRCDELRRAESERILRAQPYLVDARVVPYDNGEGGVRLEVETRDEFSGILAVAAQTAAPPVTRLRIGEANLAGAGMHAVADWYDGGIGYRDGIGGRFTHYQFLGRPYQLNFQGLRRDVGSHWDMDVSHPFYTDLQRVAWRTSAGGADEYLELLRPHATPNTLFYRRRYADVGGILRIGVPGRLSLFGASISSELASTSDRVAVLSDTGLVRDEGPELGFVPSERFRGQRTARVNALWGVRSVRFMRVTGFDALTGAQDVRRGIQLGTMIGRTMGLLGSHDDDVFVGADAYLGVGSARSFAALEVKGEGRQDNDRNEWNGIVGSGRAAWYMVPDDRHRVVVDLEYSGAWRPRVPIQLALGAKEGGARGFADAEVAGARRLVARLEHRFVVGRPFNLGDIGLATFADAGRVWAGDAPYGVTTPMRASLGLGLLAAVPPNSRRLWRVDVAYPLTRERGAGFQLILSNRDLTRTFWREPRDVKMARERAVPASVFSWP</sequence>
<dbReference type="EMBL" id="BRXS01000004">
    <property type="protein sequence ID" value="GLC26045.1"/>
    <property type="molecule type" value="Genomic_DNA"/>
</dbReference>
<reference evidence="1" key="1">
    <citation type="submission" date="2022-08" db="EMBL/GenBank/DDBJ databases">
        <title>Draft genome sequencing of Roseisolibacter agri AW1220.</title>
        <authorList>
            <person name="Tobiishi Y."/>
            <person name="Tonouchi A."/>
        </authorList>
    </citation>
    <scope>NUCLEOTIDE SEQUENCE</scope>
    <source>
        <strain evidence="1">AW1220</strain>
    </source>
</reference>
<comment type="caution">
    <text evidence="1">The sequence shown here is derived from an EMBL/GenBank/DDBJ whole genome shotgun (WGS) entry which is preliminary data.</text>
</comment>
<accession>A0AA37Q3T2</accession>
<protein>
    <submittedName>
        <fullName evidence="1">Uncharacterized protein</fullName>
    </submittedName>
</protein>
<dbReference type="Proteomes" id="UP001161325">
    <property type="component" value="Unassembled WGS sequence"/>
</dbReference>
<evidence type="ECO:0000313" key="1">
    <source>
        <dbReference type="EMBL" id="GLC26045.1"/>
    </source>
</evidence>
<evidence type="ECO:0000313" key="2">
    <source>
        <dbReference type="Proteomes" id="UP001161325"/>
    </source>
</evidence>
<name>A0AA37Q3T2_9BACT</name>